<dbReference type="FunCoup" id="A0A7J7E072">
    <property type="interactions" value="228"/>
</dbReference>
<comment type="caution">
    <text evidence="2">The sequence shown here is derived from an EMBL/GenBank/DDBJ whole genome shotgun (WGS) entry which is preliminary data.</text>
</comment>
<name>A0A7J7E072_TRIWF</name>
<dbReference type="GO" id="GO:0046872">
    <property type="term" value="F:metal ion binding"/>
    <property type="evidence" value="ECO:0007669"/>
    <property type="project" value="InterPro"/>
</dbReference>
<dbReference type="SUPFAM" id="SSF55008">
    <property type="entry name" value="HMA, heavy metal-associated domain"/>
    <property type="match status" value="1"/>
</dbReference>
<dbReference type="InterPro" id="IPR036163">
    <property type="entry name" value="HMA_dom_sf"/>
</dbReference>
<sequence length="141" mass="15572">MVLADRSKKEVPAIGLSLAAVESLSMPLVCFLFHSLSYVSVSHSFCAVLYMDYGFFTGGEQVQEVVLSADIRCARCQSRVAEIMSRMKEMDSVSVNVLEKKVTVTSRYPVVKAPPKLVAALYKKPLGKAAIIKHIFRSSLR</sequence>
<dbReference type="AlphaFoldDB" id="A0A7J7E072"/>
<evidence type="ECO:0000259" key="1">
    <source>
        <dbReference type="PROSITE" id="PS50846"/>
    </source>
</evidence>
<accession>A0A7J7E072</accession>
<dbReference type="Pfam" id="PF00403">
    <property type="entry name" value="HMA"/>
    <property type="match status" value="1"/>
</dbReference>
<dbReference type="PANTHER" id="PTHR47294">
    <property type="entry name" value="OS08G0431150 PROTEIN"/>
    <property type="match status" value="1"/>
</dbReference>
<dbReference type="Gene3D" id="3.30.70.100">
    <property type="match status" value="1"/>
</dbReference>
<dbReference type="InParanoid" id="A0A7J7E072"/>
<dbReference type="Proteomes" id="UP000593562">
    <property type="component" value="Unassembled WGS sequence"/>
</dbReference>
<dbReference type="EMBL" id="JAAARO010000002">
    <property type="protein sequence ID" value="KAF5751931.1"/>
    <property type="molecule type" value="Genomic_DNA"/>
</dbReference>
<feature type="domain" description="HMA" evidence="1">
    <location>
        <begin position="62"/>
        <end position="129"/>
    </location>
</feature>
<gene>
    <name evidence="2" type="ORF">HS088_TW02G00950</name>
</gene>
<protein>
    <recommendedName>
        <fullName evidence="1">HMA domain-containing protein</fullName>
    </recommendedName>
</protein>
<dbReference type="PANTHER" id="PTHR47294:SF6">
    <property type="entry name" value="HMA DOMAIN-CONTAINING PROTEIN"/>
    <property type="match status" value="1"/>
</dbReference>
<dbReference type="InterPro" id="IPR006121">
    <property type="entry name" value="HMA_dom"/>
</dbReference>
<proteinExistence type="predicted"/>
<reference evidence="2 3" key="1">
    <citation type="journal article" date="2020" name="Nat. Commun.">
        <title>Genome of Tripterygium wilfordii and identification of cytochrome P450 involved in triptolide biosynthesis.</title>
        <authorList>
            <person name="Tu L."/>
            <person name="Su P."/>
            <person name="Zhang Z."/>
            <person name="Gao L."/>
            <person name="Wang J."/>
            <person name="Hu T."/>
            <person name="Zhou J."/>
            <person name="Zhang Y."/>
            <person name="Zhao Y."/>
            <person name="Liu Y."/>
            <person name="Song Y."/>
            <person name="Tong Y."/>
            <person name="Lu Y."/>
            <person name="Yang J."/>
            <person name="Xu C."/>
            <person name="Jia M."/>
            <person name="Peters R.J."/>
            <person name="Huang L."/>
            <person name="Gao W."/>
        </authorList>
    </citation>
    <scope>NUCLEOTIDE SEQUENCE [LARGE SCALE GENOMIC DNA]</scope>
    <source>
        <strain evidence="3">cv. XIE 37</strain>
        <tissue evidence="2">Leaf</tissue>
    </source>
</reference>
<evidence type="ECO:0000313" key="2">
    <source>
        <dbReference type="EMBL" id="KAF5751931.1"/>
    </source>
</evidence>
<evidence type="ECO:0000313" key="3">
    <source>
        <dbReference type="Proteomes" id="UP000593562"/>
    </source>
</evidence>
<organism evidence="2 3">
    <name type="scientific">Tripterygium wilfordii</name>
    <name type="common">Thunder God vine</name>
    <dbReference type="NCBI Taxonomy" id="458696"/>
    <lineage>
        <taxon>Eukaryota</taxon>
        <taxon>Viridiplantae</taxon>
        <taxon>Streptophyta</taxon>
        <taxon>Embryophyta</taxon>
        <taxon>Tracheophyta</taxon>
        <taxon>Spermatophyta</taxon>
        <taxon>Magnoliopsida</taxon>
        <taxon>eudicotyledons</taxon>
        <taxon>Gunneridae</taxon>
        <taxon>Pentapetalae</taxon>
        <taxon>rosids</taxon>
        <taxon>fabids</taxon>
        <taxon>Celastrales</taxon>
        <taxon>Celastraceae</taxon>
        <taxon>Tripterygium</taxon>
    </lineage>
</organism>
<keyword evidence="3" id="KW-1185">Reference proteome</keyword>
<dbReference type="PROSITE" id="PS50846">
    <property type="entry name" value="HMA_2"/>
    <property type="match status" value="1"/>
</dbReference>